<evidence type="ECO:0000256" key="8">
    <source>
        <dbReference type="ARBA" id="ARBA00022448"/>
    </source>
</evidence>
<keyword evidence="8" id="KW-0813">Transport</keyword>
<protein>
    <recommendedName>
        <fullName evidence="7">Phosphoenolpyruvate-protein phosphotransferase</fullName>
        <ecNumber evidence="6">2.7.3.9</ecNumber>
    </recommendedName>
    <alternativeName>
        <fullName evidence="16">Phosphotransferase system, enzyme I</fullName>
    </alternativeName>
</protein>
<dbReference type="GO" id="GO:0046872">
    <property type="term" value="F:metal ion binding"/>
    <property type="evidence" value="ECO:0007669"/>
    <property type="project" value="UniProtKB-KW"/>
</dbReference>
<comment type="similarity">
    <text evidence="5">Belongs to the PEP-utilizing enzyme family.</text>
</comment>
<keyword evidence="17" id="KW-0175">Coiled coil</keyword>
<reference evidence="21" key="1">
    <citation type="journal article" date="2020" name="mSystems">
        <title>Genome- and Community-Level Interaction Insights into Carbon Utilization and Element Cycling Functions of Hydrothermarchaeota in Hydrothermal Sediment.</title>
        <authorList>
            <person name="Zhou Z."/>
            <person name="Liu Y."/>
            <person name="Xu W."/>
            <person name="Pan J."/>
            <person name="Luo Z.H."/>
            <person name="Li M."/>
        </authorList>
    </citation>
    <scope>NUCLEOTIDE SEQUENCE [LARGE SCALE GENOMIC DNA]</scope>
    <source>
        <strain evidence="21">SpSt-972</strain>
    </source>
</reference>
<feature type="domain" description="PEP-utilising enzyme mobile" evidence="18">
    <location>
        <begin position="157"/>
        <end position="205"/>
    </location>
</feature>
<dbReference type="AlphaFoldDB" id="A0A832EXB9"/>
<organism evidence="21">
    <name type="scientific">Desulfurella acetivorans</name>
    <dbReference type="NCBI Taxonomy" id="33002"/>
    <lineage>
        <taxon>Bacteria</taxon>
        <taxon>Pseudomonadati</taxon>
        <taxon>Campylobacterota</taxon>
        <taxon>Desulfurellia</taxon>
        <taxon>Desulfurellales</taxon>
        <taxon>Desulfurellaceae</taxon>
        <taxon>Desulfurella</taxon>
    </lineage>
</organism>
<dbReference type="InterPro" id="IPR008731">
    <property type="entry name" value="PTS_EIN"/>
</dbReference>
<evidence type="ECO:0000256" key="2">
    <source>
        <dbReference type="ARBA" id="ARBA00001946"/>
    </source>
</evidence>
<keyword evidence="12" id="KW-0598">Phosphotransferase system</keyword>
<feature type="domain" description="Phosphotransferase system enzyme I N-terminal" evidence="20">
    <location>
        <begin position="7"/>
        <end position="116"/>
    </location>
</feature>
<dbReference type="GO" id="GO:0008965">
    <property type="term" value="F:phosphoenolpyruvate-protein phosphotransferase activity"/>
    <property type="evidence" value="ECO:0007669"/>
    <property type="project" value="UniProtKB-EC"/>
</dbReference>
<dbReference type="InterPro" id="IPR006318">
    <property type="entry name" value="PTS_EI-like"/>
</dbReference>
<keyword evidence="21" id="KW-0670">Pyruvate</keyword>
<evidence type="ECO:0000256" key="4">
    <source>
        <dbReference type="ARBA" id="ARBA00004496"/>
    </source>
</evidence>
<gene>
    <name evidence="21" type="primary">ptsP</name>
    <name evidence="21" type="ORF">ENX80_00130</name>
</gene>
<evidence type="ECO:0000313" key="21">
    <source>
        <dbReference type="EMBL" id="HGA37214.1"/>
    </source>
</evidence>
<dbReference type="EC" id="2.7.3.9" evidence="6"/>
<keyword evidence="15" id="KW-0460">Magnesium</keyword>
<dbReference type="InterPro" id="IPR023151">
    <property type="entry name" value="PEP_util_CS"/>
</dbReference>
<proteinExistence type="inferred from homology"/>
<evidence type="ECO:0000256" key="16">
    <source>
        <dbReference type="ARBA" id="ARBA00033235"/>
    </source>
</evidence>
<dbReference type="InterPro" id="IPR015813">
    <property type="entry name" value="Pyrv/PenolPyrv_kinase-like_dom"/>
</dbReference>
<dbReference type="InterPro" id="IPR036637">
    <property type="entry name" value="Phosphohistidine_dom_sf"/>
</dbReference>
<comment type="cofactor">
    <cofactor evidence="2">
        <name>Mg(2+)</name>
        <dbReference type="ChEBI" id="CHEBI:18420"/>
    </cofactor>
</comment>
<dbReference type="PANTHER" id="PTHR46244:SF3">
    <property type="entry name" value="PHOSPHOENOLPYRUVATE-PROTEIN PHOSPHOTRANSFERASE"/>
    <property type="match status" value="1"/>
</dbReference>
<comment type="catalytic activity">
    <reaction evidence="1">
        <text>L-histidyl-[protein] + phosphoenolpyruvate = N(pros)-phospho-L-histidyl-[protein] + pyruvate</text>
        <dbReference type="Rhea" id="RHEA:23880"/>
        <dbReference type="Rhea" id="RHEA-COMP:9745"/>
        <dbReference type="Rhea" id="RHEA-COMP:9746"/>
        <dbReference type="ChEBI" id="CHEBI:15361"/>
        <dbReference type="ChEBI" id="CHEBI:29979"/>
        <dbReference type="ChEBI" id="CHEBI:58702"/>
        <dbReference type="ChEBI" id="CHEBI:64837"/>
        <dbReference type="EC" id="2.7.3.9"/>
    </reaction>
</comment>
<dbReference type="EMBL" id="DTPL01000009">
    <property type="protein sequence ID" value="HGA37214.1"/>
    <property type="molecule type" value="Genomic_DNA"/>
</dbReference>
<dbReference type="InterPro" id="IPR050499">
    <property type="entry name" value="PEP-utilizing_PTS_enzyme"/>
</dbReference>
<evidence type="ECO:0000256" key="17">
    <source>
        <dbReference type="SAM" id="Coils"/>
    </source>
</evidence>
<evidence type="ECO:0000256" key="14">
    <source>
        <dbReference type="ARBA" id="ARBA00022777"/>
    </source>
</evidence>
<evidence type="ECO:0000259" key="20">
    <source>
        <dbReference type="Pfam" id="PF05524"/>
    </source>
</evidence>
<dbReference type="Pfam" id="PF00391">
    <property type="entry name" value="PEP-utilizers"/>
    <property type="match status" value="1"/>
</dbReference>
<dbReference type="InterPro" id="IPR008279">
    <property type="entry name" value="PEP-util_enz_mobile_dom"/>
</dbReference>
<dbReference type="Pfam" id="PF05524">
    <property type="entry name" value="PEP-utilisers_N"/>
    <property type="match status" value="1"/>
</dbReference>
<dbReference type="InterPro" id="IPR036618">
    <property type="entry name" value="PtsI_HPr-bd_sf"/>
</dbReference>
<dbReference type="PROSITE" id="PS00742">
    <property type="entry name" value="PEP_ENZYMES_2"/>
    <property type="match status" value="1"/>
</dbReference>
<comment type="caution">
    <text evidence="21">The sequence shown here is derived from an EMBL/GenBank/DDBJ whole genome shotgun (WGS) entry which is preliminary data.</text>
</comment>
<dbReference type="GO" id="GO:0005737">
    <property type="term" value="C:cytoplasm"/>
    <property type="evidence" value="ECO:0007669"/>
    <property type="project" value="UniProtKB-SubCell"/>
</dbReference>
<dbReference type="NCBIfam" id="TIGR01417">
    <property type="entry name" value="PTS_I_fam"/>
    <property type="match status" value="1"/>
</dbReference>
<evidence type="ECO:0000256" key="15">
    <source>
        <dbReference type="ARBA" id="ARBA00022842"/>
    </source>
</evidence>
<keyword evidence="10" id="KW-0762">Sugar transport</keyword>
<accession>A0A832EXB9</accession>
<evidence type="ECO:0000256" key="13">
    <source>
        <dbReference type="ARBA" id="ARBA00022723"/>
    </source>
</evidence>
<keyword evidence="14" id="KW-0418">Kinase</keyword>
<dbReference type="Gene3D" id="1.10.274.10">
    <property type="entry name" value="PtsI, HPr-binding domain"/>
    <property type="match status" value="1"/>
</dbReference>
<dbReference type="PANTHER" id="PTHR46244">
    <property type="entry name" value="PHOSPHOENOLPYRUVATE-PROTEIN PHOSPHOTRANSFERASE"/>
    <property type="match status" value="1"/>
</dbReference>
<dbReference type="Gene3D" id="3.20.20.60">
    <property type="entry name" value="Phosphoenolpyruvate-binding domains"/>
    <property type="match status" value="1"/>
</dbReference>
<dbReference type="SUPFAM" id="SSF47831">
    <property type="entry name" value="Enzyme I of the PEP:sugar phosphotransferase system HPr-binding (sub)domain"/>
    <property type="match status" value="1"/>
</dbReference>
<evidence type="ECO:0000256" key="5">
    <source>
        <dbReference type="ARBA" id="ARBA00007837"/>
    </source>
</evidence>
<evidence type="ECO:0000256" key="3">
    <source>
        <dbReference type="ARBA" id="ARBA00002728"/>
    </source>
</evidence>
<evidence type="ECO:0000259" key="18">
    <source>
        <dbReference type="Pfam" id="PF00391"/>
    </source>
</evidence>
<dbReference type="SUPFAM" id="SSF52009">
    <property type="entry name" value="Phosphohistidine domain"/>
    <property type="match status" value="1"/>
</dbReference>
<dbReference type="InterPro" id="IPR040442">
    <property type="entry name" value="Pyrv_kinase-like_dom_sf"/>
</dbReference>
<name>A0A832EXB9_DESAE</name>
<dbReference type="Pfam" id="PF02896">
    <property type="entry name" value="PEP-utilizers_C"/>
    <property type="match status" value="1"/>
</dbReference>
<keyword evidence="13" id="KW-0479">Metal-binding</keyword>
<evidence type="ECO:0000256" key="1">
    <source>
        <dbReference type="ARBA" id="ARBA00000683"/>
    </source>
</evidence>
<dbReference type="GO" id="GO:0009401">
    <property type="term" value="P:phosphoenolpyruvate-dependent sugar phosphotransferase system"/>
    <property type="evidence" value="ECO:0007669"/>
    <property type="project" value="UniProtKB-KW"/>
</dbReference>
<comment type="function">
    <text evidence="3">General (non sugar-specific) component of the phosphoenolpyruvate-dependent sugar phosphotransferase system (sugar PTS). This major carbohydrate active-transport system catalyzes the phosphorylation of incoming sugar substrates concomitantly with their translocation across the cell membrane. Enzyme I transfers the phosphoryl group from phosphoenolpyruvate (PEP) to the phosphoryl carrier protein (HPr).</text>
</comment>
<dbReference type="PRINTS" id="PR01736">
    <property type="entry name" value="PHPHTRNFRASE"/>
</dbReference>
<sequence>MMYMQLQGIIASEGISIGKLKKIGFKKIYTEKGSEAKEVFSILKQNLINKIESTKNISKETNEIFEIYKAILMDPYFEELIDKNLENGDNLSESIEASTVEIIDLMSSTNAYMKERSSDIQRLGIVLQNPINEIESGKFIFYNDSLAVIDFLSINVNLIEGIITQNGSKISHLAIWARNNNIPYVYNIDTTKLTDNSDSVITKDGKLIIEPPAEILNQLKEEKINRIKIIEKSMYFQKKNLFYKNKKITIAANIGSLEDGYVAAERKVNGVGLFRTEFMFLAKDEPLSEEEQYKIYKETANLFNDTVIIRTLDIGGDKELKYLNLEKELNPFLGIRGLRLSLEFRDLFKIQLRAILRAAYECNNIAIMFPMVTIEDEIKKAKSIIEECKKELSRENKNYKVPSIGIMIEVPSAALNADNLIESVDFMSIGTNDLIQYTMAMDRTNNKVSYLYLPHNNAVIKLIKNVIDVCHQNKKWVGMCGSMAGEMIYYPLLLELGLDEFSMESSQISFINMYHTYLMEHNIANILPWNEKKIEILQNLLDDFWIWLKEKNFSRGGIIS</sequence>
<evidence type="ECO:0000259" key="19">
    <source>
        <dbReference type="Pfam" id="PF02896"/>
    </source>
</evidence>
<evidence type="ECO:0000256" key="6">
    <source>
        <dbReference type="ARBA" id="ARBA00012232"/>
    </source>
</evidence>
<evidence type="ECO:0000256" key="10">
    <source>
        <dbReference type="ARBA" id="ARBA00022597"/>
    </source>
</evidence>
<keyword evidence="11 21" id="KW-0808">Transferase</keyword>
<evidence type="ECO:0000256" key="7">
    <source>
        <dbReference type="ARBA" id="ARBA00016544"/>
    </source>
</evidence>
<comment type="subcellular location">
    <subcellularLocation>
        <location evidence="4">Cytoplasm</location>
    </subcellularLocation>
</comment>
<dbReference type="InterPro" id="IPR000121">
    <property type="entry name" value="PEP_util_C"/>
</dbReference>
<feature type="coiled-coil region" evidence="17">
    <location>
        <begin position="371"/>
        <end position="398"/>
    </location>
</feature>
<dbReference type="Gene3D" id="3.50.30.10">
    <property type="entry name" value="Phosphohistidine domain"/>
    <property type="match status" value="1"/>
</dbReference>
<evidence type="ECO:0000256" key="11">
    <source>
        <dbReference type="ARBA" id="ARBA00022679"/>
    </source>
</evidence>
<evidence type="ECO:0000256" key="9">
    <source>
        <dbReference type="ARBA" id="ARBA00022490"/>
    </source>
</evidence>
<feature type="domain" description="PEP-utilising enzyme C-terminal" evidence="19">
    <location>
        <begin position="239"/>
        <end position="511"/>
    </location>
</feature>
<dbReference type="SUPFAM" id="SSF51621">
    <property type="entry name" value="Phosphoenolpyruvate/pyruvate domain"/>
    <property type="match status" value="1"/>
</dbReference>
<dbReference type="GO" id="GO:0016301">
    <property type="term" value="F:kinase activity"/>
    <property type="evidence" value="ECO:0007669"/>
    <property type="project" value="UniProtKB-KW"/>
</dbReference>
<evidence type="ECO:0000256" key="12">
    <source>
        <dbReference type="ARBA" id="ARBA00022683"/>
    </source>
</evidence>
<keyword evidence="9" id="KW-0963">Cytoplasm</keyword>